<protein>
    <submittedName>
        <fullName evidence="1">Uncharacterized protein</fullName>
    </submittedName>
</protein>
<organism evidence="1 2">
    <name type="scientific">Candidatus Rhodoblastus alkanivorans</name>
    <dbReference type="NCBI Taxonomy" id="2954117"/>
    <lineage>
        <taxon>Bacteria</taxon>
        <taxon>Pseudomonadati</taxon>
        <taxon>Pseudomonadota</taxon>
        <taxon>Alphaproteobacteria</taxon>
        <taxon>Hyphomicrobiales</taxon>
        <taxon>Rhodoblastaceae</taxon>
        <taxon>Rhodoblastus</taxon>
    </lineage>
</organism>
<sequence length="87" mass="10176">MDFDPDTARAPLQLEVSDFASADHVVALKQREHFPLLRERFFSSLSIKDFARVEYWDVHDIDFMAPDRALPLIEQRLDDLMTRLRGA</sequence>
<name>A0ABS9Z5D0_9HYPH</name>
<accession>A0ABS9Z5D0</accession>
<proteinExistence type="predicted"/>
<dbReference type="RefSeq" id="WP_243065890.1">
    <property type="nucleotide sequence ID" value="NZ_JAIVFK010000003.1"/>
</dbReference>
<dbReference type="EMBL" id="JAIVFP010000001">
    <property type="protein sequence ID" value="MCI4681847.1"/>
    <property type="molecule type" value="Genomic_DNA"/>
</dbReference>
<evidence type="ECO:0000313" key="1">
    <source>
        <dbReference type="EMBL" id="MCI4681847.1"/>
    </source>
</evidence>
<reference evidence="1" key="1">
    <citation type="journal article" date="2022" name="ISME J.">
        <title>Identification of active gaseous-alkane degraders at natural gas seeps.</title>
        <authorList>
            <person name="Farhan Ul Haque M."/>
            <person name="Hernandez M."/>
            <person name="Crombie A.T."/>
            <person name="Murrell J.C."/>
        </authorList>
    </citation>
    <scope>NUCLEOTIDE SEQUENCE</scope>
    <source>
        <strain evidence="1">PC2</strain>
    </source>
</reference>
<evidence type="ECO:0000313" key="2">
    <source>
        <dbReference type="Proteomes" id="UP001139104"/>
    </source>
</evidence>
<gene>
    <name evidence="1" type="ORF">K2U94_03560</name>
</gene>
<dbReference type="Proteomes" id="UP001139104">
    <property type="component" value="Unassembled WGS sequence"/>
</dbReference>
<comment type="caution">
    <text evidence="1">The sequence shown here is derived from an EMBL/GenBank/DDBJ whole genome shotgun (WGS) entry which is preliminary data.</text>
</comment>
<keyword evidence="2" id="KW-1185">Reference proteome</keyword>